<name>A0A6F8ZI59_9FIRM</name>
<dbReference type="SUPFAM" id="SSF52833">
    <property type="entry name" value="Thioredoxin-like"/>
    <property type="match status" value="1"/>
</dbReference>
<keyword evidence="3" id="KW-1185">Reference proteome</keyword>
<accession>A0A6F8ZI59</accession>
<keyword evidence="1" id="KW-1133">Transmembrane helix</keyword>
<reference evidence="2 3" key="1">
    <citation type="submission" date="2020-02" db="EMBL/GenBank/DDBJ databases">
        <authorList>
            <person name="Hogendoorn C."/>
        </authorList>
    </citation>
    <scope>NUCLEOTIDE SEQUENCE [LARGE SCALE GENOMIC DNA]</scope>
    <source>
        <strain evidence="2">R501</strain>
    </source>
</reference>
<keyword evidence="1" id="KW-0812">Transmembrane</keyword>
<evidence type="ECO:0000313" key="3">
    <source>
        <dbReference type="Proteomes" id="UP000503399"/>
    </source>
</evidence>
<organism evidence="2 3">
    <name type="scientific">Candidatus Hydrogenisulfobacillus filiaventi</name>
    <dbReference type="NCBI Taxonomy" id="2707344"/>
    <lineage>
        <taxon>Bacteria</taxon>
        <taxon>Bacillati</taxon>
        <taxon>Bacillota</taxon>
        <taxon>Clostridia</taxon>
        <taxon>Eubacteriales</taxon>
        <taxon>Clostridiales Family XVII. Incertae Sedis</taxon>
        <taxon>Candidatus Hydrogenisulfobacillus</taxon>
    </lineage>
</organism>
<dbReference type="Proteomes" id="UP000503399">
    <property type="component" value="Chromosome"/>
</dbReference>
<dbReference type="AlphaFoldDB" id="A0A6F8ZI59"/>
<feature type="transmembrane region" description="Helical" evidence="1">
    <location>
        <begin position="12"/>
        <end position="33"/>
    </location>
</feature>
<dbReference type="KEGG" id="hfv:R50_1981"/>
<evidence type="ECO:0008006" key="4">
    <source>
        <dbReference type="Google" id="ProtNLM"/>
    </source>
</evidence>
<dbReference type="EMBL" id="LR778114">
    <property type="protein sequence ID" value="CAB1129478.1"/>
    <property type="molecule type" value="Genomic_DNA"/>
</dbReference>
<evidence type="ECO:0000256" key="1">
    <source>
        <dbReference type="SAM" id="Phobius"/>
    </source>
</evidence>
<keyword evidence="1" id="KW-0472">Membrane</keyword>
<gene>
    <name evidence="2" type="ORF">R50_1981</name>
</gene>
<dbReference type="InterPro" id="IPR036249">
    <property type="entry name" value="Thioredoxin-like_sf"/>
</dbReference>
<sequence>MAQTWTLPRWLGITMMSFAAVGIAAGGFGLGVLTTSHPVANSGGGSAPSPSGDGAIANPVASPFAVGSTLPTGRVVDSLAGKPTALARGSRATIVMGMASWCLYCGYEDRWVLPAIAKEPGVAVDIVDLSPQGGIADPGPETPPFSGHDGEGGPLDTAGMEAVMRQYLAAYRGLPGIHVYVAPAAIRQAWAVQGFPTLAIANTQGRVVQVVPGAVLPAALRQAVAAAERR</sequence>
<proteinExistence type="predicted"/>
<dbReference type="Gene3D" id="3.40.30.10">
    <property type="entry name" value="Glutaredoxin"/>
    <property type="match status" value="1"/>
</dbReference>
<protein>
    <recommendedName>
        <fullName evidence="4">Thioredoxin domain-containing protein</fullName>
    </recommendedName>
</protein>
<evidence type="ECO:0000313" key="2">
    <source>
        <dbReference type="EMBL" id="CAB1129478.1"/>
    </source>
</evidence>